<accession>A0A8S1EAL4</accession>
<keyword evidence="1" id="KW-0732">Signal</keyword>
<dbReference type="EMBL" id="CADEPM010000002">
    <property type="protein sequence ID" value="CAB3400757.1"/>
    <property type="molecule type" value="Genomic_DNA"/>
</dbReference>
<evidence type="ECO:0008006" key="4">
    <source>
        <dbReference type="Google" id="ProtNLM"/>
    </source>
</evidence>
<dbReference type="InterPro" id="IPR033438">
    <property type="entry name" value="MOLO1"/>
</dbReference>
<dbReference type="Pfam" id="PF17175">
    <property type="entry name" value="MOLO1"/>
    <property type="match status" value="1"/>
</dbReference>
<organism evidence="2 3">
    <name type="scientific">Caenorhabditis bovis</name>
    <dbReference type="NCBI Taxonomy" id="2654633"/>
    <lineage>
        <taxon>Eukaryota</taxon>
        <taxon>Metazoa</taxon>
        <taxon>Ecdysozoa</taxon>
        <taxon>Nematoda</taxon>
        <taxon>Chromadorea</taxon>
        <taxon>Rhabditida</taxon>
        <taxon>Rhabditina</taxon>
        <taxon>Rhabditomorpha</taxon>
        <taxon>Rhabditoidea</taxon>
        <taxon>Rhabditidae</taxon>
        <taxon>Peloderinae</taxon>
        <taxon>Caenorhabditis</taxon>
    </lineage>
</organism>
<sequence length="208" mass="23421">MQALLPFVVFIIAVYAQAEYTPDNYPNPRRGGFKECKMRSASNVCDPEETLTESERYRINAELTKFSKTTEEGGNTFCTRKGTDVIFVIVQEASPEFAKHLREKWEMDRQCGRNGILVLSVNDRNLYASFDSRSPISDDKAQAVIASTDELFKTGSYTSAVVQILKQLGARDDLYSNTTKRPVDNEKSASPFSIMLTIVVAVSYLRLF</sequence>
<dbReference type="OrthoDB" id="5793716at2759"/>
<reference evidence="2 3" key="1">
    <citation type="submission" date="2020-04" db="EMBL/GenBank/DDBJ databases">
        <authorList>
            <person name="Laetsch R D."/>
            <person name="Stevens L."/>
            <person name="Kumar S."/>
            <person name="Blaxter L. M."/>
        </authorList>
    </citation>
    <scope>NUCLEOTIDE SEQUENCE [LARGE SCALE GENOMIC DNA]</scope>
</reference>
<gene>
    <name evidence="2" type="ORF">CBOVIS_LOCUS3625</name>
</gene>
<proteinExistence type="predicted"/>
<dbReference type="PANTHER" id="PTHR33748:SF1">
    <property type="entry name" value="TPM_PHOSPHATASE DOMAIN-CONTAINING PROTEIN"/>
    <property type="match status" value="1"/>
</dbReference>
<protein>
    <recommendedName>
        <fullName evidence="4">TPM domain-containing protein</fullName>
    </recommendedName>
</protein>
<dbReference type="PANTHER" id="PTHR33748">
    <property type="entry name" value="PROTEIN CBG04600"/>
    <property type="match status" value="1"/>
</dbReference>
<dbReference type="GO" id="GO:0005892">
    <property type="term" value="C:acetylcholine-gated channel complex"/>
    <property type="evidence" value="ECO:0007669"/>
    <property type="project" value="InterPro"/>
</dbReference>
<dbReference type="Proteomes" id="UP000494206">
    <property type="component" value="Unassembled WGS sequence"/>
</dbReference>
<comment type="caution">
    <text evidence="2">The sequence shown here is derived from an EMBL/GenBank/DDBJ whole genome shotgun (WGS) entry which is preliminary data.</text>
</comment>
<feature type="signal peptide" evidence="1">
    <location>
        <begin position="1"/>
        <end position="18"/>
    </location>
</feature>
<evidence type="ECO:0000313" key="2">
    <source>
        <dbReference type="EMBL" id="CAB3400757.1"/>
    </source>
</evidence>
<evidence type="ECO:0000313" key="3">
    <source>
        <dbReference type="Proteomes" id="UP000494206"/>
    </source>
</evidence>
<dbReference type="AlphaFoldDB" id="A0A8S1EAL4"/>
<name>A0A8S1EAL4_9PELO</name>
<dbReference type="Gene3D" id="3.10.310.50">
    <property type="match status" value="1"/>
</dbReference>
<evidence type="ECO:0000256" key="1">
    <source>
        <dbReference type="SAM" id="SignalP"/>
    </source>
</evidence>
<keyword evidence="3" id="KW-1185">Reference proteome</keyword>
<feature type="chain" id="PRO_5035712300" description="TPM domain-containing protein" evidence="1">
    <location>
        <begin position="19"/>
        <end position="208"/>
    </location>
</feature>